<proteinExistence type="predicted"/>
<dbReference type="RefSeq" id="WP_264385873.1">
    <property type="nucleotide sequence ID" value="NZ_CP074352.1"/>
</dbReference>
<dbReference type="Proteomes" id="UP001156318">
    <property type="component" value="Chromosome"/>
</dbReference>
<name>A0ABY6JHN0_9ENTR</name>
<evidence type="ECO:0000313" key="3">
    <source>
        <dbReference type="Proteomes" id="UP001156318"/>
    </source>
</evidence>
<reference evidence="2 3" key="1">
    <citation type="submission" date="2021-05" db="EMBL/GenBank/DDBJ databases">
        <title>Isolation, identification, and the growth promoting effects of Pantoea dispersa strain YSD J2 from the aboveground leaves of Cyperus esculentus L.Var. Sativus.</title>
        <authorList>
            <person name="Wang S."/>
            <person name="Tang X.M."/>
            <person name="Huang Y.N."/>
        </authorList>
    </citation>
    <scope>NUCLEOTIDE SEQUENCE [LARGE SCALE GENOMIC DNA]</scope>
    <source>
        <strain evidence="3">YSD YN2</strain>
    </source>
</reference>
<accession>A0ABY6JHN0</accession>
<protein>
    <submittedName>
        <fullName evidence="2">Uncharacterized protein</fullName>
    </submittedName>
</protein>
<keyword evidence="3" id="KW-1185">Reference proteome</keyword>
<sequence>MQVNRSGALTHHALAEAGQPSSSETVSLKGPLSGLHTGASAVRSSEAPENLKKGLLGMGQVALLKGNNTKMETGGCGPCIGVGITYRSNNGEVSGLLAHLQPEADISDFASNVRHAFDDHFESEMKLTLATTLDQDKNVASDQQLRLEKLQNSLKSQYDFLDLDEENIHVSTSHSSLSVDAAKQEIRLGQDTDNDFSKDDMDYMQHHMLNDSSSLRYFS</sequence>
<evidence type="ECO:0000256" key="1">
    <source>
        <dbReference type="SAM" id="MobiDB-lite"/>
    </source>
</evidence>
<gene>
    <name evidence="2" type="ORF">KFZ77_07485</name>
</gene>
<evidence type="ECO:0000313" key="2">
    <source>
        <dbReference type="EMBL" id="UYU33341.1"/>
    </source>
</evidence>
<organism evidence="2 3">
    <name type="scientific">Siccibacter colletis</name>
    <dbReference type="NCBI Taxonomy" id="1505757"/>
    <lineage>
        <taxon>Bacteria</taxon>
        <taxon>Pseudomonadati</taxon>
        <taxon>Pseudomonadota</taxon>
        <taxon>Gammaproteobacteria</taxon>
        <taxon>Enterobacterales</taxon>
        <taxon>Enterobacteriaceae</taxon>
        <taxon>Siccibacter</taxon>
    </lineage>
</organism>
<feature type="region of interest" description="Disordered" evidence="1">
    <location>
        <begin position="1"/>
        <end position="47"/>
    </location>
</feature>
<dbReference type="EMBL" id="CP074352">
    <property type="protein sequence ID" value="UYU33341.1"/>
    <property type="molecule type" value="Genomic_DNA"/>
</dbReference>